<dbReference type="RefSeq" id="WP_001310453.1">
    <property type="nucleotide sequence ID" value="NZ_AP018796.1"/>
</dbReference>
<evidence type="ECO:0000313" key="2">
    <source>
        <dbReference type="EMBL" id="MBL6237312.1"/>
    </source>
</evidence>
<evidence type="ECO:0000313" key="1">
    <source>
        <dbReference type="EMBL" id="EFG2163961.1"/>
    </source>
</evidence>
<dbReference type="Proteomes" id="UP000534332">
    <property type="component" value="Unassembled WGS sequence"/>
</dbReference>
<dbReference type="EMBL" id="AASSGK010000102">
    <property type="protein sequence ID" value="EFG2163961.1"/>
    <property type="molecule type" value="Genomic_DNA"/>
</dbReference>
<evidence type="ECO:0000313" key="10">
    <source>
        <dbReference type="Proteomes" id="UP000254174"/>
    </source>
</evidence>
<dbReference type="EMBL" id="JAETYZ010000070">
    <property type="protein sequence ID" value="MBL6237312.1"/>
    <property type="molecule type" value="Genomic_DNA"/>
</dbReference>
<reference evidence="5 9" key="2">
    <citation type="submission" date="2016-12" db="EMBL/GenBank/DDBJ databases">
        <title>Real-Time Genomic Investigation Underlying the Public Health Response to a Shiga Toxin-Producing Escherichia Coli O26:H11 Outbreak in a Nursery.</title>
        <authorList>
            <person name="Ferdous M."/>
            <person name="Moran-Gilad J."/>
            <person name="Rossen J.W."/>
            <person name="Gdalevich M."/>
        </authorList>
    </citation>
    <scope>NUCLEOTIDE SEQUENCE [LARGE SCALE GENOMIC DNA]</scope>
    <source>
        <strain evidence="5 9">STEC 514-2</strain>
    </source>
</reference>
<proteinExistence type="predicted"/>
<name>A0A066RG73_ECOLX</name>
<dbReference type="EMBL" id="UGFC01000004">
    <property type="protein sequence ID" value="STM08878.1"/>
    <property type="molecule type" value="Genomic_DNA"/>
</dbReference>
<dbReference type="EMBL" id="UGCV01000008">
    <property type="protein sequence ID" value="STJ17000.1"/>
    <property type="molecule type" value="Genomic_DNA"/>
</dbReference>
<organism evidence="3 12">
    <name type="scientific">Escherichia coli</name>
    <dbReference type="NCBI Taxonomy" id="562"/>
    <lineage>
        <taxon>Bacteria</taxon>
        <taxon>Pseudomonadati</taxon>
        <taxon>Pseudomonadota</taxon>
        <taxon>Gammaproteobacteria</taxon>
        <taxon>Enterobacterales</taxon>
        <taxon>Enterobacteriaceae</taxon>
        <taxon>Escherichia</taxon>
    </lineage>
</organism>
<protein>
    <submittedName>
        <fullName evidence="3">Uncharacterized protein</fullName>
    </submittedName>
</protein>
<reference evidence="4 8" key="1">
    <citation type="submission" date="2016-11" db="EMBL/GenBank/DDBJ databases">
        <title>Draft genome sequences of five Shigatoxin-producing Escherichia coli isolates harboring the new recently described Subtilase cytotoxin allelic variant subAB2-3.</title>
        <authorList>
            <person name="Tasara T."/>
            <person name="Fierz L."/>
            <person name="Klumpp J."/>
            <person name="Schmidt H."/>
            <person name="Stephan R."/>
        </authorList>
    </citation>
    <scope>NUCLEOTIDE SEQUENCE [LARGE SCALE GENOMIC DNA]</scope>
    <source>
        <strain evidence="4 8">453</strain>
    </source>
</reference>
<evidence type="ECO:0000313" key="8">
    <source>
        <dbReference type="Proteomes" id="UP000186595"/>
    </source>
</evidence>
<sequence>MSIELRSSYEYRKILIAGGMKPEDAEKIVSFMDKECDKRDMPEIIMDDMILHSAVALSPLWIVHSLAEIAKGTDKQAAVAALQTLNEMRISPRPTLIHMILSSMEDKANE</sequence>
<dbReference type="EMBL" id="MPGR01000001">
    <property type="protein sequence ID" value="OKB76635.1"/>
    <property type="molecule type" value="Genomic_DNA"/>
</dbReference>
<gene>
    <name evidence="4" type="ORF">BMT50_28020</name>
    <name evidence="1" type="ORF">BRV02_005161</name>
    <name evidence="5" type="ORF">BTQ06_03215</name>
    <name evidence="3" type="ORF">G4A47_27500</name>
    <name evidence="2" type="ORF">JNA65_26075</name>
    <name evidence="7" type="ORF">NCTC7922_00400</name>
    <name evidence="6" type="ORF">NCTC9081_02413</name>
</gene>
<dbReference type="Proteomes" id="UP000615017">
    <property type="component" value="Unassembled WGS sequence"/>
</dbReference>
<reference evidence="10 11" key="3">
    <citation type="submission" date="2018-06" db="EMBL/GenBank/DDBJ databases">
        <authorList>
            <consortium name="Pathogen Informatics"/>
            <person name="Doyle S."/>
        </authorList>
    </citation>
    <scope>NUCLEOTIDE SEQUENCE [LARGE SCALE GENOMIC DNA]</scope>
    <source>
        <strain evidence="7 10">NCTC7922</strain>
        <strain evidence="6 11">NCTC9081</strain>
    </source>
</reference>
<reference evidence="3 12" key="4">
    <citation type="journal article" date="2020" name="J. Appl. Microbiol.">
        <title>Genetic characterization of Shigatoxigenic and enteropathogenic Escherichia coli O80:H2 from diarrheic and septicemic calves and relatedness to human Shigatoxigenic E. coli O80:H2.</title>
        <authorList>
            <person name="Habets A."/>
            <person name="Crombe F."/>
            <person name="Nakamura K."/>
            <person name="Guerin V."/>
            <person name="De Rauw K."/>
            <person name="Pierard D."/>
            <person name="Saulmont M."/>
            <person name="Hayashi T."/>
            <person name="Mainil J.G."/>
            <person name="Thiry D."/>
        </authorList>
    </citation>
    <scope>NUCLEOTIDE SEQUENCE [LARGE SCALE GENOMIC DNA]</scope>
    <source>
        <strain evidence="3 12">EH3307</strain>
    </source>
</reference>
<evidence type="ECO:0000313" key="12">
    <source>
        <dbReference type="Proteomes" id="UP000517067"/>
    </source>
</evidence>
<dbReference type="EMBL" id="JABUPU010000132">
    <property type="protein sequence ID" value="NYP88791.1"/>
    <property type="molecule type" value="Genomic_DNA"/>
</dbReference>
<dbReference type="Proteomes" id="UP000254174">
    <property type="component" value="Unassembled WGS sequence"/>
</dbReference>
<evidence type="ECO:0000313" key="14">
    <source>
        <dbReference type="Proteomes" id="UP000615017"/>
    </source>
</evidence>
<evidence type="ECO:0000313" key="4">
    <source>
        <dbReference type="EMBL" id="OKB76635.1"/>
    </source>
</evidence>
<evidence type="ECO:0000313" key="3">
    <source>
        <dbReference type="EMBL" id="NYP88791.1"/>
    </source>
</evidence>
<reference evidence="1 13" key="5">
    <citation type="submission" date="2020-02" db="EMBL/GenBank/DDBJ databases">
        <authorList>
            <person name="Ashton P.M."/>
            <person name="Dallman T."/>
            <person name="Nair S."/>
            <person name="De Pinna E."/>
            <person name="Peters T."/>
            <person name="Grant K."/>
        </authorList>
    </citation>
    <scope>NUCLEOTIDE SEQUENCE [LARGE SCALE GENOMIC DNA]</scope>
    <source>
        <strain evidence="1 13">188143</strain>
    </source>
</reference>
<evidence type="ECO:0000313" key="7">
    <source>
        <dbReference type="EMBL" id="STM08878.1"/>
    </source>
</evidence>
<evidence type="ECO:0000313" key="6">
    <source>
        <dbReference type="EMBL" id="STJ17000.1"/>
    </source>
</evidence>
<dbReference type="EMBL" id="MRVZ01000006">
    <property type="protein sequence ID" value="PAU26565.1"/>
    <property type="molecule type" value="Genomic_DNA"/>
</dbReference>
<dbReference type="Proteomes" id="UP000186595">
    <property type="component" value="Unassembled WGS sequence"/>
</dbReference>
<dbReference type="AlphaFoldDB" id="A0A066RG73"/>
<dbReference type="Proteomes" id="UP000254716">
    <property type="component" value="Unassembled WGS sequence"/>
</dbReference>
<evidence type="ECO:0000313" key="9">
    <source>
        <dbReference type="Proteomes" id="UP000218543"/>
    </source>
</evidence>
<accession>A0A066RG73</accession>
<evidence type="ECO:0000313" key="13">
    <source>
        <dbReference type="Proteomes" id="UP000534332"/>
    </source>
</evidence>
<dbReference type="Proteomes" id="UP000218543">
    <property type="component" value="Unassembled WGS sequence"/>
</dbReference>
<reference evidence="2 14" key="6">
    <citation type="submission" date="2021-01" db="EMBL/GenBank/DDBJ databases">
        <title>Genomes of Escherichia coli STEC strains from raw meat-based diets for companion animals.</title>
        <authorList>
            <person name="Stevens M.J.A."/>
            <person name="Stephan R."/>
        </authorList>
    </citation>
    <scope>NUCLEOTIDE SEQUENCE [LARGE SCALE GENOMIC DNA]</scope>
    <source>
        <strain evidence="2 14">LSC1-58</strain>
    </source>
</reference>
<dbReference type="Proteomes" id="UP000517067">
    <property type="component" value="Unassembled WGS sequence"/>
</dbReference>
<evidence type="ECO:0000313" key="11">
    <source>
        <dbReference type="Proteomes" id="UP000254716"/>
    </source>
</evidence>
<evidence type="ECO:0000313" key="5">
    <source>
        <dbReference type="EMBL" id="PAU26565.1"/>
    </source>
</evidence>